<dbReference type="Proteomes" id="UP000576225">
    <property type="component" value="Unassembled WGS sequence"/>
</dbReference>
<dbReference type="GO" id="GO:0010411">
    <property type="term" value="P:xyloglucan metabolic process"/>
    <property type="evidence" value="ECO:0007669"/>
    <property type="project" value="TreeGrafter"/>
</dbReference>
<dbReference type="PANTHER" id="PTHR43739">
    <property type="entry name" value="XYLOGLUCANASE (EUROFUNG)"/>
    <property type="match status" value="1"/>
</dbReference>
<dbReference type="CDD" id="cd15482">
    <property type="entry name" value="Sialidase_non-viral"/>
    <property type="match status" value="1"/>
</dbReference>
<dbReference type="PANTHER" id="PTHR43739:SF5">
    <property type="entry name" value="EXO-ALPHA-SIALIDASE"/>
    <property type="match status" value="1"/>
</dbReference>
<evidence type="ECO:0008006" key="4">
    <source>
        <dbReference type="Google" id="ProtNLM"/>
    </source>
</evidence>
<accession>A0A848AU29</accession>
<reference evidence="2 3" key="1">
    <citation type="submission" date="2020-04" db="EMBL/GenBank/DDBJ databases">
        <authorList>
            <person name="Hitch T.C.A."/>
            <person name="Wylensek D."/>
            <person name="Clavel T."/>
        </authorList>
    </citation>
    <scope>NUCLEOTIDE SEQUENCE [LARGE SCALE GENOMIC DNA]</scope>
    <source>
        <strain evidence="2 3">COR2-253-APC-1A</strain>
    </source>
</reference>
<dbReference type="AlphaFoldDB" id="A0A848AU29"/>
<dbReference type="EMBL" id="JABAEW010000013">
    <property type="protein sequence ID" value="NMD86648.1"/>
    <property type="molecule type" value="Genomic_DNA"/>
</dbReference>
<evidence type="ECO:0000313" key="2">
    <source>
        <dbReference type="EMBL" id="NMD86648.1"/>
    </source>
</evidence>
<comment type="caution">
    <text evidence="2">The sequence shown here is derived from an EMBL/GenBank/DDBJ whole genome shotgun (WGS) entry which is preliminary data.</text>
</comment>
<evidence type="ECO:0000256" key="1">
    <source>
        <dbReference type="SAM" id="SignalP"/>
    </source>
</evidence>
<feature type="signal peptide" evidence="1">
    <location>
        <begin position="1"/>
        <end position="20"/>
    </location>
</feature>
<feature type="chain" id="PRO_5032604507" description="Sortilin (Neurotensin receptor 3)" evidence="1">
    <location>
        <begin position="21"/>
        <end position="726"/>
    </location>
</feature>
<sequence>MKRHLFLAGAGLMCGLTVNAAAPGIAELPCRWERLNLDGGGYIGRIVTDPSRAGRVYCLSDKGGIHRSDDGGKSWVMKNRGFFRETHYGVSDLVIDPKNPDRLVAAVGNAPWAWKFHYPGAVMVSSDGGESWKERKILGFPGEGEPGKDWGNRLNFAPDGTLYAATFHQGLWKSPDAGDNWEFVGLGDKFLTNVLTDPDDANRLLVSARELPLDSNRSGGLYESRDGGKSWNRLLEQSVTSLDRAVYRADWLLANCGKEGILFSEDRGRNWRALPVRQEMTRFHQVKFQPGREPRIWATVPGEGAHLYYTDDFGKSWIQPAADFKQALRYPSDWYMAARKWTRFSALNGVYGITFDPADPDRIFVGDFFTVWRSDDGGRHFTACPHGINTLCVYQVVVDPVDARTIYVNTADLGLFKSSDGGRTFSWPFRDDKKTGDMLINETSRLLIAGSDHRKLALTMTIDWQKPTVNGFYVSADGGRHWQEKSSGLPRQDSFLTGLVSLSRDNSELLAACGGNAKTSGNVYYTRNGGGSWEVFAPGLPQGRLFGDNWSKMPNLATDGVNIYTATDQGIFHCDRRERQWRRIGADAFKGLVIRTIEAISTAPGSLWVGTDNGLFVSRDAGKNFTRASQPGMEMCQGIAVDPKNSSRWFVAVAAPWWTSHKNIPGIYLTVDGGVNYRRLSDMPGEGMAWRLTLDPHDGNRLYVGTNGIGAWRAVIAENGSPDTAE</sequence>
<proteinExistence type="predicted"/>
<dbReference type="InterPro" id="IPR015943">
    <property type="entry name" value="WD40/YVTN_repeat-like_dom_sf"/>
</dbReference>
<dbReference type="SUPFAM" id="SSF110296">
    <property type="entry name" value="Oligoxyloglucan reducing end-specific cellobiohydrolase"/>
    <property type="match status" value="2"/>
</dbReference>
<dbReference type="Gene3D" id="2.130.10.10">
    <property type="entry name" value="YVTN repeat-like/Quinoprotein amine dehydrogenase"/>
    <property type="match status" value="4"/>
</dbReference>
<dbReference type="RefSeq" id="WP_168962293.1">
    <property type="nucleotide sequence ID" value="NZ_JABAEW010000013.1"/>
</dbReference>
<dbReference type="InterPro" id="IPR052025">
    <property type="entry name" value="Xyloglucanase_GH74"/>
</dbReference>
<gene>
    <name evidence="2" type="ORF">HF882_08645</name>
</gene>
<keyword evidence="1" id="KW-0732">Signal</keyword>
<evidence type="ECO:0000313" key="3">
    <source>
        <dbReference type="Proteomes" id="UP000576225"/>
    </source>
</evidence>
<organism evidence="2 3">
    <name type="scientific">Victivallis vadensis</name>
    <dbReference type="NCBI Taxonomy" id="172901"/>
    <lineage>
        <taxon>Bacteria</taxon>
        <taxon>Pseudomonadati</taxon>
        <taxon>Lentisphaerota</taxon>
        <taxon>Lentisphaeria</taxon>
        <taxon>Victivallales</taxon>
        <taxon>Victivallaceae</taxon>
        <taxon>Victivallis</taxon>
    </lineage>
</organism>
<protein>
    <recommendedName>
        <fullName evidence="4">Sortilin (Neurotensin receptor 3)</fullName>
    </recommendedName>
</protein>
<name>A0A848AU29_9BACT</name>